<evidence type="ECO:0000313" key="1">
    <source>
        <dbReference type="EMBL" id="GFH30192.1"/>
    </source>
</evidence>
<accession>A0A6A0AC53</accession>
<evidence type="ECO:0000313" key="2">
    <source>
        <dbReference type="Proteomes" id="UP000485058"/>
    </source>
</evidence>
<reference evidence="1 2" key="1">
    <citation type="submission" date="2020-02" db="EMBL/GenBank/DDBJ databases">
        <title>Draft genome sequence of Haematococcus lacustris strain NIES-144.</title>
        <authorList>
            <person name="Morimoto D."/>
            <person name="Nakagawa S."/>
            <person name="Yoshida T."/>
            <person name="Sawayama S."/>
        </authorList>
    </citation>
    <scope>NUCLEOTIDE SEQUENCE [LARGE SCALE GENOMIC DNA]</scope>
    <source>
        <strain evidence="1 2">NIES-144</strain>
    </source>
</reference>
<dbReference type="EMBL" id="BLLF01004758">
    <property type="protein sequence ID" value="GFH30192.1"/>
    <property type="molecule type" value="Genomic_DNA"/>
</dbReference>
<keyword evidence="2" id="KW-1185">Reference proteome</keyword>
<proteinExistence type="predicted"/>
<feature type="non-terminal residue" evidence="1">
    <location>
        <position position="1"/>
    </location>
</feature>
<organism evidence="1 2">
    <name type="scientific">Haematococcus lacustris</name>
    <name type="common">Green alga</name>
    <name type="synonym">Haematococcus pluvialis</name>
    <dbReference type="NCBI Taxonomy" id="44745"/>
    <lineage>
        <taxon>Eukaryota</taxon>
        <taxon>Viridiplantae</taxon>
        <taxon>Chlorophyta</taxon>
        <taxon>core chlorophytes</taxon>
        <taxon>Chlorophyceae</taxon>
        <taxon>CS clade</taxon>
        <taxon>Chlamydomonadales</taxon>
        <taxon>Haematococcaceae</taxon>
        <taxon>Haematococcus</taxon>
    </lineage>
</organism>
<comment type="caution">
    <text evidence="1">The sequence shown here is derived from an EMBL/GenBank/DDBJ whole genome shotgun (WGS) entry which is preliminary data.</text>
</comment>
<feature type="non-terminal residue" evidence="1">
    <location>
        <position position="136"/>
    </location>
</feature>
<gene>
    <name evidence="1" type="ORF">HaLaN_28992</name>
</gene>
<sequence length="136" mass="15235">WRSPSVNQVVTCRVAARHICSHSQPLAPIRQRKLPTVCDLPLTGTANNNVRFLPGGQSTEEFTFDGSRCCKDPGPAPASSNRRQFCLTIEVPLEITDDSTCPEWADSSMLRACSSQQQQYYTTARWQHRAHIYPGE</sequence>
<dbReference type="AlphaFoldDB" id="A0A6A0AC53"/>
<name>A0A6A0AC53_HAELA</name>
<protein>
    <submittedName>
        <fullName evidence="1">Uncharacterized protein</fullName>
    </submittedName>
</protein>
<dbReference type="Proteomes" id="UP000485058">
    <property type="component" value="Unassembled WGS sequence"/>
</dbReference>